<dbReference type="AlphaFoldDB" id="A0A9Q3FKA0"/>
<feature type="compositionally biased region" description="Pro residues" evidence="1">
    <location>
        <begin position="91"/>
        <end position="101"/>
    </location>
</feature>
<evidence type="ECO:0000256" key="1">
    <source>
        <dbReference type="SAM" id="MobiDB-lite"/>
    </source>
</evidence>
<dbReference type="EMBL" id="AVOT02045307">
    <property type="protein sequence ID" value="MBW0540659.1"/>
    <property type="molecule type" value="Genomic_DNA"/>
</dbReference>
<proteinExistence type="predicted"/>
<gene>
    <name evidence="2" type="ORF">O181_080374</name>
</gene>
<evidence type="ECO:0000313" key="3">
    <source>
        <dbReference type="Proteomes" id="UP000765509"/>
    </source>
</evidence>
<dbReference type="OrthoDB" id="2513944at2759"/>
<feature type="region of interest" description="Disordered" evidence="1">
    <location>
        <begin position="89"/>
        <end position="114"/>
    </location>
</feature>
<accession>A0A9Q3FKA0</accession>
<keyword evidence="3" id="KW-1185">Reference proteome</keyword>
<reference evidence="2" key="1">
    <citation type="submission" date="2021-03" db="EMBL/GenBank/DDBJ databases">
        <title>Draft genome sequence of rust myrtle Austropuccinia psidii MF-1, a brazilian biotype.</title>
        <authorList>
            <person name="Quecine M.C."/>
            <person name="Pachon D.M.R."/>
            <person name="Bonatelli M.L."/>
            <person name="Correr F.H."/>
            <person name="Franceschini L.M."/>
            <person name="Leite T.F."/>
            <person name="Margarido G.R.A."/>
            <person name="Almeida C.A."/>
            <person name="Ferrarezi J.A."/>
            <person name="Labate C.A."/>
        </authorList>
    </citation>
    <scope>NUCLEOTIDE SEQUENCE</scope>
    <source>
        <strain evidence="2">MF-1</strain>
    </source>
</reference>
<comment type="caution">
    <text evidence="2">The sequence shown here is derived from an EMBL/GenBank/DDBJ whole genome shotgun (WGS) entry which is preliminary data.</text>
</comment>
<dbReference type="Proteomes" id="UP000765509">
    <property type="component" value="Unassembled WGS sequence"/>
</dbReference>
<name>A0A9Q3FKA0_9BASI</name>
<organism evidence="2 3">
    <name type="scientific">Austropuccinia psidii MF-1</name>
    <dbReference type="NCBI Taxonomy" id="1389203"/>
    <lineage>
        <taxon>Eukaryota</taxon>
        <taxon>Fungi</taxon>
        <taxon>Dikarya</taxon>
        <taxon>Basidiomycota</taxon>
        <taxon>Pucciniomycotina</taxon>
        <taxon>Pucciniomycetes</taxon>
        <taxon>Pucciniales</taxon>
        <taxon>Sphaerophragmiaceae</taxon>
        <taxon>Austropuccinia</taxon>
    </lineage>
</organism>
<evidence type="ECO:0000313" key="2">
    <source>
        <dbReference type="EMBL" id="MBW0540659.1"/>
    </source>
</evidence>
<protein>
    <submittedName>
        <fullName evidence="2">Uncharacterized protein</fullName>
    </submittedName>
</protein>
<sequence length="199" mass="23370">MTLFYLQRELIPPQEASVDIYKASQKAYNDALHHKEYQILSDLWKNCMNSYLTVRKLLGHPNTCKLLNGWHPLMEKKNMMLLTLEWRKNNTPPPKKVPRPAPVASSRNSNVKSRHRLMTRAKGRHQPQSLTARDTQFQRFSRMPWKMYFRWPEPDGIKEEGGSQIMIPEMISELFASISELYEAINDMKKHLSDKSETI</sequence>